<evidence type="ECO:0000256" key="1">
    <source>
        <dbReference type="ARBA" id="ARBA00009913"/>
    </source>
</evidence>
<feature type="domain" description="Resolvase/invertase-type recombinase catalytic" evidence="6">
    <location>
        <begin position="1"/>
        <end position="141"/>
    </location>
</feature>
<dbReference type="GO" id="GO:0003677">
    <property type="term" value="F:DNA binding"/>
    <property type="evidence" value="ECO:0007669"/>
    <property type="project" value="UniProtKB-KW"/>
</dbReference>
<dbReference type="Gene3D" id="1.10.10.60">
    <property type="entry name" value="Homeodomain-like"/>
    <property type="match status" value="1"/>
</dbReference>
<sequence>MLIGYARVSKVDGSQNLDLQIDALVKAGVGQENIYHDHASGKNIKRPSLEACLKALRENDILVVWKLDRLGRSLHDLVNLIQKLSDKKVGLRVLTGKGADIDTSTPAGRMFFGFFAVLAEFERDLIVERTKAGLESARSRGKKGGRRFSLTKSQIRLAQAAMGNKETIVSELCEELGVTRPTLYRYVSPSGELREHAKRILNIKDSI</sequence>
<evidence type="ECO:0000313" key="7">
    <source>
        <dbReference type="EMBL" id="MBK2065660.1"/>
    </source>
</evidence>
<dbReference type="InterPro" id="IPR006119">
    <property type="entry name" value="Resolv_N"/>
</dbReference>
<dbReference type="InterPro" id="IPR050639">
    <property type="entry name" value="SSR_resolvase"/>
</dbReference>
<keyword evidence="4" id="KW-0238">DNA-binding</keyword>
<evidence type="ECO:0000259" key="6">
    <source>
        <dbReference type="PROSITE" id="PS51736"/>
    </source>
</evidence>
<evidence type="ECO:0000313" key="8">
    <source>
        <dbReference type="Proteomes" id="UP000701999"/>
    </source>
</evidence>
<protein>
    <submittedName>
        <fullName evidence="7">Recombinase family protein</fullName>
    </submittedName>
</protein>
<dbReference type="PROSITE" id="PS51736">
    <property type="entry name" value="RECOMBINASES_3"/>
    <property type="match status" value="1"/>
</dbReference>
<comment type="caution">
    <text evidence="7">The sequence shown here is derived from an EMBL/GenBank/DDBJ whole genome shotgun (WGS) entry which is preliminary data.</text>
</comment>
<keyword evidence="3" id="KW-0230">DNA invertase</keyword>
<keyword evidence="5" id="KW-0233">DNA recombination</keyword>
<dbReference type="SMART" id="SM00857">
    <property type="entry name" value="Resolvase"/>
    <property type="match status" value="1"/>
</dbReference>
<dbReference type="GeneID" id="93254876"/>
<reference evidence="7 8" key="1">
    <citation type="submission" date="2020-09" db="EMBL/GenBank/DDBJ databases">
        <title>Development of specific Francisella tularensis PCR assay based on in-depth characterization of family Francisellaceae.</title>
        <authorList>
            <person name="Ohrman C."/>
            <person name="Sahl J."/>
            <person name="Sjodin A."/>
            <person name="Uneklint I."/>
            <person name="Ballard R."/>
            <person name="Karlsson L."/>
            <person name="Mcdonough R."/>
            <person name="Sundell D."/>
            <person name="Soria K."/>
            <person name="Brindeflk B."/>
            <person name="Vallesi A."/>
            <person name="Ramirez-Paredes J.G."/>
            <person name="Colquhoun D."/>
            <person name="Myrtennas K."/>
            <person name="Birdsell D."/>
            <person name="Johansson A."/>
            <person name="Wagner D."/>
            <person name="Forsman M."/>
        </authorList>
    </citation>
    <scope>NUCLEOTIDE SEQUENCE [LARGE SCALE GENOMIC DNA]</scope>
    <source>
        <strain evidence="7 8">FSC1140</strain>
    </source>
</reference>
<dbReference type="Proteomes" id="UP000701999">
    <property type="component" value="Unassembled WGS sequence"/>
</dbReference>
<keyword evidence="2" id="KW-0229">DNA integration</keyword>
<dbReference type="AlphaFoldDB" id="A0A9Q2KY84"/>
<name>A0A9Q2KY84_9GAMM</name>
<dbReference type="PANTHER" id="PTHR30461:SF2">
    <property type="entry name" value="SERINE RECOMBINASE PINE-RELATED"/>
    <property type="match status" value="1"/>
</dbReference>
<dbReference type="GO" id="GO:0015074">
    <property type="term" value="P:DNA integration"/>
    <property type="evidence" value="ECO:0007669"/>
    <property type="project" value="UniProtKB-KW"/>
</dbReference>
<gene>
    <name evidence="7" type="ORF">IB647_08665</name>
</gene>
<dbReference type="Pfam" id="PF00239">
    <property type="entry name" value="Resolvase"/>
    <property type="match status" value="1"/>
</dbReference>
<comment type="similarity">
    <text evidence="1">Belongs to the site-specific recombinase resolvase family.</text>
</comment>
<evidence type="ECO:0000256" key="2">
    <source>
        <dbReference type="ARBA" id="ARBA00022908"/>
    </source>
</evidence>
<dbReference type="InterPro" id="IPR036162">
    <property type="entry name" value="Resolvase-like_N_sf"/>
</dbReference>
<proteinExistence type="inferred from homology"/>
<evidence type="ECO:0000256" key="5">
    <source>
        <dbReference type="ARBA" id="ARBA00023172"/>
    </source>
</evidence>
<dbReference type="CDD" id="cd03768">
    <property type="entry name" value="SR_ResInv"/>
    <property type="match status" value="1"/>
</dbReference>
<dbReference type="SUPFAM" id="SSF53041">
    <property type="entry name" value="Resolvase-like"/>
    <property type="match status" value="1"/>
</dbReference>
<dbReference type="PANTHER" id="PTHR30461">
    <property type="entry name" value="DNA-INVERTASE FROM LAMBDOID PROPHAGE"/>
    <property type="match status" value="1"/>
</dbReference>
<dbReference type="CDD" id="cd00569">
    <property type="entry name" value="HTH_Hin_like"/>
    <property type="match status" value="1"/>
</dbReference>
<dbReference type="FunFam" id="3.40.50.1390:FF:000001">
    <property type="entry name" value="DNA recombinase"/>
    <property type="match status" value="1"/>
</dbReference>
<organism evidence="7 8">
    <name type="scientific">Francisella noatunensis</name>
    <dbReference type="NCBI Taxonomy" id="657445"/>
    <lineage>
        <taxon>Bacteria</taxon>
        <taxon>Pseudomonadati</taxon>
        <taxon>Pseudomonadota</taxon>
        <taxon>Gammaproteobacteria</taxon>
        <taxon>Thiotrichales</taxon>
        <taxon>Francisellaceae</taxon>
        <taxon>Francisella</taxon>
    </lineage>
</organism>
<dbReference type="EMBL" id="JACVKN010000178">
    <property type="protein sequence ID" value="MBK2065660.1"/>
    <property type="molecule type" value="Genomic_DNA"/>
</dbReference>
<dbReference type="Gene3D" id="3.40.50.1390">
    <property type="entry name" value="Resolvase, N-terminal catalytic domain"/>
    <property type="match status" value="1"/>
</dbReference>
<keyword evidence="8" id="KW-1185">Reference proteome</keyword>
<dbReference type="GO" id="GO:0000150">
    <property type="term" value="F:DNA strand exchange activity"/>
    <property type="evidence" value="ECO:0007669"/>
    <property type="project" value="UniProtKB-KW"/>
</dbReference>
<dbReference type="RefSeq" id="WP_159184233.1">
    <property type="nucleotide sequence ID" value="NZ_JACVJL010000107.1"/>
</dbReference>
<evidence type="ECO:0000256" key="4">
    <source>
        <dbReference type="ARBA" id="ARBA00023125"/>
    </source>
</evidence>
<evidence type="ECO:0000256" key="3">
    <source>
        <dbReference type="ARBA" id="ARBA00023100"/>
    </source>
</evidence>
<accession>A0A9Q2KY84</accession>